<evidence type="ECO:0000256" key="1">
    <source>
        <dbReference type="ARBA" id="ARBA00009922"/>
    </source>
</evidence>
<dbReference type="Gene3D" id="1.10.10.160">
    <property type="match status" value="1"/>
</dbReference>
<gene>
    <name evidence="15" type="ORF">PBLR_15816</name>
</gene>
<evidence type="ECO:0000256" key="5">
    <source>
        <dbReference type="ARBA" id="ARBA00022840"/>
    </source>
</evidence>
<feature type="region of interest" description="Disordered" evidence="12">
    <location>
        <begin position="1"/>
        <end position="50"/>
    </location>
</feature>
<dbReference type="Gene3D" id="1.10.486.10">
    <property type="entry name" value="PCRA, domain 4"/>
    <property type="match status" value="1"/>
</dbReference>
<comment type="similarity">
    <text evidence="1">Belongs to the helicase family. UvrD subfamily.</text>
</comment>
<evidence type="ECO:0000256" key="12">
    <source>
        <dbReference type="SAM" id="MobiDB-lite"/>
    </source>
</evidence>
<keyword evidence="4 11" id="KW-0347">Helicase</keyword>
<evidence type="ECO:0000259" key="14">
    <source>
        <dbReference type="PROSITE" id="PS51217"/>
    </source>
</evidence>
<dbReference type="InterPro" id="IPR014017">
    <property type="entry name" value="DNA_helicase_UvrD-like_C"/>
</dbReference>
<evidence type="ECO:0000256" key="11">
    <source>
        <dbReference type="PROSITE-ProRule" id="PRU00560"/>
    </source>
</evidence>
<protein>
    <recommendedName>
        <fullName evidence="9">DNA 3'-5' helicase</fullName>
        <ecNumber evidence="9">5.6.2.4</ecNumber>
    </recommendedName>
</protein>
<dbReference type="GO" id="GO:0000725">
    <property type="term" value="P:recombinational repair"/>
    <property type="evidence" value="ECO:0007669"/>
    <property type="project" value="TreeGrafter"/>
</dbReference>
<name>A0A383RM62_PAEAL</name>
<evidence type="ECO:0000256" key="8">
    <source>
        <dbReference type="ARBA" id="ARBA00034617"/>
    </source>
</evidence>
<dbReference type="RefSeq" id="WP_138189000.1">
    <property type="nucleotide sequence ID" value="NZ_LS992241.1"/>
</dbReference>
<evidence type="ECO:0000256" key="9">
    <source>
        <dbReference type="ARBA" id="ARBA00034808"/>
    </source>
</evidence>
<keyword evidence="6" id="KW-0238">DNA-binding</keyword>
<dbReference type="Pfam" id="PF00580">
    <property type="entry name" value="UvrD-helicase"/>
    <property type="match status" value="1"/>
</dbReference>
<evidence type="ECO:0000256" key="10">
    <source>
        <dbReference type="ARBA" id="ARBA00048988"/>
    </source>
</evidence>
<feature type="binding site" evidence="11">
    <location>
        <begin position="90"/>
        <end position="97"/>
    </location>
    <ligand>
        <name>ATP</name>
        <dbReference type="ChEBI" id="CHEBI:30616"/>
    </ligand>
</feature>
<dbReference type="InterPro" id="IPR014016">
    <property type="entry name" value="UvrD-like_ATP-bd"/>
</dbReference>
<keyword evidence="5 11" id="KW-0067">ATP-binding</keyword>
<keyword evidence="7" id="KW-0413">Isomerase</keyword>
<dbReference type="EC" id="5.6.2.4" evidence="9"/>
<dbReference type="GO" id="GO:0016887">
    <property type="term" value="F:ATP hydrolysis activity"/>
    <property type="evidence" value="ECO:0007669"/>
    <property type="project" value="RHEA"/>
</dbReference>
<feature type="compositionally biased region" description="Polar residues" evidence="12">
    <location>
        <begin position="1"/>
        <end position="10"/>
    </location>
</feature>
<feature type="domain" description="UvrD-like helicase ATP-binding" evidence="13">
    <location>
        <begin position="69"/>
        <end position="343"/>
    </location>
</feature>
<accession>A0A383RM62</accession>
<reference evidence="16" key="1">
    <citation type="submission" date="2018-08" db="EMBL/GenBank/DDBJ databases">
        <authorList>
            <person name="Chevrot R."/>
        </authorList>
    </citation>
    <scope>NUCLEOTIDE SEQUENCE [LARGE SCALE GENOMIC DNA]</scope>
</reference>
<dbReference type="EMBL" id="LS992241">
    <property type="protein sequence ID" value="SYX87386.1"/>
    <property type="molecule type" value="Genomic_DNA"/>
</dbReference>
<dbReference type="PANTHER" id="PTHR11070">
    <property type="entry name" value="UVRD / RECB / PCRA DNA HELICASE FAMILY MEMBER"/>
    <property type="match status" value="1"/>
</dbReference>
<dbReference type="PROSITE" id="PS51198">
    <property type="entry name" value="UVRD_HELICASE_ATP_BIND"/>
    <property type="match status" value="1"/>
</dbReference>
<dbReference type="GO" id="GO:0003677">
    <property type="term" value="F:DNA binding"/>
    <property type="evidence" value="ECO:0007669"/>
    <property type="project" value="UniProtKB-KW"/>
</dbReference>
<dbReference type="GO" id="GO:0005524">
    <property type="term" value="F:ATP binding"/>
    <property type="evidence" value="ECO:0007669"/>
    <property type="project" value="UniProtKB-UniRule"/>
</dbReference>
<keyword evidence="2 11" id="KW-0547">Nucleotide-binding</keyword>
<feature type="domain" description="UvrD-like helicase C-terminal" evidence="14">
    <location>
        <begin position="344"/>
        <end position="656"/>
    </location>
</feature>
<dbReference type="PROSITE" id="PS51217">
    <property type="entry name" value="UVRD_HELICASE_CTER"/>
    <property type="match status" value="1"/>
</dbReference>
<evidence type="ECO:0000313" key="15">
    <source>
        <dbReference type="EMBL" id="SYX87386.1"/>
    </source>
</evidence>
<evidence type="ECO:0000313" key="16">
    <source>
        <dbReference type="Proteomes" id="UP000304148"/>
    </source>
</evidence>
<feature type="region of interest" description="Disordered" evidence="12">
    <location>
        <begin position="677"/>
        <end position="715"/>
    </location>
</feature>
<evidence type="ECO:0000256" key="2">
    <source>
        <dbReference type="ARBA" id="ARBA00022741"/>
    </source>
</evidence>
<organism evidence="15 16">
    <name type="scientific">Paenibacillus alvei</name>
    <name type="common">Bacillus alvei</name>
    <dbReference type="NCBI Taxonomy" id="44250"/>
    <lineage>
        <taxon>Bacteria</taxon>
        <taxon>Bacillati</taxon>
        <taxon>Bacillota</taxon>
        <taxon>Bacilli</taxon>
        <taxon>Bacillales</taxon>
        <taxon>Paenibacillaceae</taxon>
        <taxon>Paenibacillus</taxon>
    </lineage>
</organism>
<dbReference type="GO" id="GO:0005829">
    <property type="term" value="C:cytosol"/>
    <property type="evidence" value="ECO:0007669"/>
    <property type="project" value="TreeGrafter"/>
</dbReference>
<dbReference type="CDD" id="cd17932">
    <property type="entry name" value="DEXQc_UvrD"/>
    <property type="match status" value="1"/>
</dbReference>
<dbReference type="InterPro" id="IPR027417">
    <property type="entry name" value="P-loop_NTPase"/>
</dbReference>
<dbReference type="InterPro" id="IPR013986">
    <property type="entry name" value="DExx_box_DNA_helicase_dom_sf"/>
</dbReference>
<dbReference type="Proteomes" id="UP000304148">
    <property type="component" value="Chromosome"/>
</dbReference>
<keyword evidence="3 11" id="KW-0378">Hydrolase</keyword>
<dbReference type="SUPFAM" id="SSF52540">
    <property type="entry name" value="P-loop containing nucleoside triphosphate hydrolases"/>
    <property type="match status" value="1"/>
</dbReference>
<evidence type="ECO:0000256" key="4">
    <source>
        <dbReference type="ARBA" id="ARBA00022806"/>
    </source>
</evidence>
<evidence type="ECO:0000256" key="6">
    <source>
        <dbReference type="ARBA" id="ARBA00023125"/>
    </source>
</evidence>
<dbReference type="PANTHER" id="PTHR11070:SF2">
    <property type="entry name" value="ATP-DEPENDENT DNA HELICASE SRS2"/>
    <property type="match status" value="1"/>
</dbReference>
<comment type="catalytic activity">
    <reaction evidence="8">
        <text>Couples ATP hydrolysis with the unwinding of duplex DNA by translocating in the 3'-5' direction.</text>
        <dbReference type="EC" id="5.6.2.4"/>
    </reaction>
</comment>
<dbReference type="Pfam" id="PF13361">
    <property type="entry name" value="UvrD_C"/>
    <property type="match status" value="1"/>
</dbReference>
<dbReference type="GO" id="GO:0043138">
    <property type="term" value="F:3'-5' DNA helicase activity"/>
    <property type="evidence" value="ECO:0007669"/>
    <property type="project" value="UniProtKB-EC"/>
</dbReference>
<feature type="region of interest" description="Disordered" evidence="12">
    <location>
        <begin position="610"/>
        <end position="631"/>
    </location>
</feature>
<dbReference type="AlphaFoldDB" id="A0A383RM62"/>
<dbReference type="InterPro" id="IPR000212">
    <property type="entry name" value="DNA_helicase_UvrD/REP"/>
</dbReference>
<evidence type="ECO:0000256" key="7">
    <source>
        <dbReference type="ARBA" id="ARBA00023235"/>
    </source>
</evidence>
<evidence type="ECO:0000256" key="3">
    <source>
        <dbReference type="ARBA" id="ARBA00022801"/>
    </source>
</evidence>
<dbReference type="Gene3D" id="3.40.50.300">
    <property type="entry name" value="P-loop containing nucleotide triphosphate hydrolases"/>
    <property type="match status" value="2"/>
</dbReference>
<proteinExistence type="inferred from homology"/>
<dbReference type="GO" id="GO:0033202">
    <property type="term" value="C:DNA helicase complex"/>
    <property type="evidence" value="ECO:0007669"/>
    <property type="project" value="TreeGrafter"/>
</dbReference>
<comment type="catalytic activity">
    <reaction evidence="10">
        <text>ATP + H2O = ADP + phosphate + H(+)</text>
        <dbReference type="Rhea" id="RHEA:13065"/>
        <dbReference type="ChEBI" id="CHEBI:15377"/>
        <dbReference type="ChEBI" id="CHEBI:15378"/>
        <dbReference type="ChEBI" id="CHEBI:30616"/>
        <dbReference type="ChEBI" id="CHEBI:43474"/>
        <dbReference type="ChEBI" id="CHEBI:456216"/>
        <dbReference type="EC" id="5.6.2.4"/>
    </reaction>
</comment>
<sequence length="762" mass="85361">MTTPSSSETVRAQWRSRPFGIKREHPVPTAQSADPYTASRHDCAQPSNDGNGALPASADFFAALERQGIRLHDAQRDAVRHIDGPLLCLAGAGSGKTSVLTARAAYLMTVGGVSPESLWLVTFTNKAAQEMRVRLAKLPGVTRDMARRVQARTFHSFALKLLQAFAPPFQLMAEERRRHGLMKRILRELGLHDTLQAETALAALSSLKSRRLMPTDWKTTNASELDMRSALIRFEEQKAQQGCKDFDDLLIDLLRLLEEDANLLERLRRRFQYVLVDEFQDTTPVQYELLQQITDGHQNLAVFGDDDQTIFTFNGASHRYITEFKNQYPAAKQITLDFNFRSTPAIVGLGNAVIAHNEERLPKQMRTPTGVQVVTDKEHAPSAPRYLRPRDAEEEAQIIADHIQAAVSAGTHTWRDFAILYRTANTSRALIECLTIQGIPFRQFGAEPFFYDHNLVRPLIDHLRLSIAPREFSALDSAVAALYVPRETGMQYLMGAERSKAKKYPLIHLQSWDKLPSFQREAVKPRIKLIKKLAAMKPYIALREMRREFYDKFTAASSGERSTAHQEGAADTLEELESSAKRFDTVEAFLKHIDELKEKYVAMNPEYGAQHRTGSSLSSGRAPMQAGTRAPAAMQRAEDGDLEDAVTCMTIHRAKGLEFPEVFLIGAADGILPHRTALRKGAPPDRSAALRTGTRAEQMQDTSRPEAENASTKDALLEEERRLAYVAVTRAREQLYISSPAIVHGQKAEVSQLLLDAWNIVI</sequence>
<evidence type="ECO:0000259" key="13">
    <source>
        <dbReference type="PROSITE" id="PS51198"/>
    </source>
</evidence>